<protein>
    <submittedName>
        <fullName evidence="2">Uncharacterized protein</fullName>
    </submittedName>
</protein>
<dbReference type="EMBL" id="JAUSUD010000001">
    <property type="protein sequence ID" value="MDQ0228801.1"/>
    <property type="molecule type" value="Genomic_DNA"/>
</dbReference>
<evidence type="ECO:0000313" key="3">
    <source>
        <dbReference type="Proteomes" id="UP001234495"/>
    </source>
</evidence>
<proteinExistence type="predicted"/>
<keyword evidence="3" id="KW-1185">Reference proteome</keyword>
<feature type="compositionally biased region" description="Polar residues" evidence="1">
    <location>
        <begin position="34"/>
        <end position="45"/>
    </location>
</feature>
<feature type="region of interest" description="Disordered" evidence="1">
    <location>
        <begin position="31"/>
        <end position="62"/>
    </location>
</feature>
<gene>
    <name evidence="2" type="ORF">J2S19_000051</name>
</gene>
<comment type="caution">
    <text evidence="2">The sequence shown here is derived from an EMBL/GenBank/DDBJ whole genome shotgun (WGS) entry which is preliminary data.</text>
</comment>
<evidence type="ECO:0000256" key="1">
    <source>
        <dbReference type="SAM" id="MobiDB-lite"/>
    </source>
</evidence>
<name>A0ABT9ZAD8_9BACI</name>
<reference evidence="2 3" key="1">
    <citation type="submission" date="2023-07" db="EMBL/GenBank/DDBJ databases">
        <title>Genomic Encyclopedia of Type Strains, Phase IV (KMG-IV): sequencing the most valuable type-strain genomes for metagenomic binning, comparative biology and taxonomic classification.</title>
        <authorList>
            <person name="Goeker M."/>
        </authorList>
    </citation>
    <scope>NUCLEOTIDE SEQUENCE [LARGE SCALE GENOMIC DNA]</scope>
    <source>
        <strain evidence="2 3">DSM 29005</strain>
    </source>
</reference>
<evidence type="ECO:0000313" key="2">
    <source>
        <dbReference type="EMBL" id="MDQ0228801.1"/>
    </source>
</evidence>
<dbReference type="Proteomes" id="UP001234495">
    <property type="component" value="Unassembled WGS sequence"/>
</dbReference>
<organism evidence="2 3">
    <name type="scientific">Metabacillus malikii</name>
    <dbReference type="NCBI Taxonomy" id="1504265"/>
    <lineage>
        <taxon>Bacteria</taxon>
        <taxon>Bacillati</taxon>
        <taxon>Bacillota</taxon>
        <taxon>Bacilli</taxon>
        <taxon>Bacillales</taxon>
        <taxon>Bacillaceae</taxon>
        <taxon>Metabacillus</taxon>
    </lineage>
</organism>
<sequence length="62" mass="7153">MNNKEQQNLPDFNELSDRLIAEPSHSPSLVIKTNLDTENVSNENPYIQGKEPSSKFKNFFKE</sequence>
<dbReference type="RefSeq" id="WP_307335474.1">
    <property type="nucleotide sequence ID" value="NZ_JAUSUD010000001.1"/>
</dbReference>
<accession>A0ABT9ZAD8</accession>